<accession>A0A6G1LA66</accession>
<sequence>FYVRQAARWCPSLRKLSLPLSRKHFNYLLSVHGIPSIIGSVDFVVPDRQLQAASKVLRHLDQLRECRDSECIVGSNDRYTPPPFFHVHIGGSNMTVGLYLQSETLWSPPEIDQTLLEPQALDTNPYYSLASDKATLHPRRSGRGDEYFASNDLPVVIPRAIVLLEAVL</sequence>
<keyword evidence="2" id="KW-1185">Reference proteome</keyword>
<evidence type="ECO:0000313" key="1">
    <source>
        <dbReference type="EMBL" id="KAF2769767.1"/>
    </source>
</evidence>
<dbReference type="OrthoDB" id="4499271at2759"/>
<feature type="non-terminal residue" evidence="1">
    <location>
        <position position="1"/>
    </location>
</feature>
<dbReference type="Proteomes" id="UP000799436">
    <property type="component" value="Unassembled WGS sequence"/>
</dbReference>
<reference evidence="1" key="1">
    <citation type="journal article" date="2020" name="Stud. Mycol.">
        <title>101 Dothideomycetes genomes: a test case for predicting lifestyles and emergence of pathogens.</title>
        <authorList>
            <person name="Haridas S."/>
            <person name="Albert R."/>
            <person name="Binder M."/>
            <person name="Bloem J."/>
            <person name="Labutti K."/>
            <person name="Salamov A."/>
            <person name="Andreopoulos B."/>
            <person name="Baker S."/>
            <person name="Barry K."/>
            <person name="Bills G."/>
            <person name="Bluhm B."/>
            <person name="Cannon C."/>
            <person name="Castanera R."/>
            <person name="Culley D."/>
            <person name="Daum C."/>
            <person name="Ezra D."/>
            <person name="Gonzalez J."/>
            <person name="Henrissat B."/>
            <person name="Kuo A."/>
            <person name="Liang C."/>
            <person name="Lipzen A."/>
            <person name="Lutzoni F."/>
            <person name="Magnuson J."/>
            <person name="Mondo S."/>
            <person name="Nolan M."/>
            <person name="Ohm R."/>
            <person name="Pangilinan J."/>
            <person name="Park H.-J."/>
            <person name="Ramirez L."/>
            <person name="Alfaro M."/>
            <person name="Sun H."/>
            <person name="Tritt A."/>
            <person name="Yoshinaga Y."/>
            <person name="Zwiers L.-H."/>
            <person name="Turgeon B."/>
            <person name="Goodwin S."/>
            <person name="Spatafora J."/>
            <person name="Crous P."/>
            <person name="Grigoriev I."/>
        </authorList>
    </citation>
    <scope>NUCLEOTIDE SEQUENCE</scope>
    <source>
        <strain evidence="1">CBS 116005</strain>
    </source>
</reference>
<organism evidence="1 2">
    <name type="scientific">Teratosphaeria nubilosa</name>
    <dbReference type="NCBI Taxonomy" id="161662"/>
    <lineage>
        <taxon>Eukaryota</taxon>
        <taxon>Fungi</taxon>
        <taxon>Dikarya</taxon>
        <taxon>Ascomycota</taxon>
        <taxon>Pezizomycotina</taxon>
        <taxon>Dothideomycetes</taxon>
        <taxon>Dothideomycetidae</taxon>
        <taxon>Mycosphaerellales</taxon>
        <taxon>Teratosphaeriaceae</taxon>
        <taxon>Teratosphaeria</taxon>
    </lineage>
</organism>
<name>A0A6G1LA66_9PEZI</name>
<dbReference type="EMBL" id="ML995831">
    <property type="protein sequence ID" value="KAF2769767.1"/>
    <property type="molecule type" value="Genomic_DNA"/>
</dbReference>
<protein>
    <submittedName>
        <fullName evidence="1">Uncharacterized protein</fullName>
    </submittedName>
</protein>
<proteinExistence type="predicted"/>
<dbReference type="AlphaFoldDB" id="A0A6G1LA66"/>
<evidence type="ECO:0000313" key="2">
    <source>
        <dbReference type="Proteomes" id="UP000799436"/>
    </source>
</evidence>
<gene>
    <name evidence="1" type="ORF">EJ03DRAFT_88113</name>
</gene>